<dbReference type="SUPFAM" id="SSF54001">
    <property type="entry name" value="Cysteine proteinases"/>
    <property type="match status" value="1"/>
</dbReference>
<keyword evidence="3" id="KW-0808">Transferase</keyword>
<dbReference type="PANTHER" id="PTHR11786:SF0">
    <property type="entry name" value="ARYLAMINE N-ACETYLTRANSFERASE 4-RELATED"/>
    <property type="match status" value="1"/>
</dbReference>
<dbReference type="AlphaFoldDB" id="A0A1G9WBM7"/>
<dbReference type="Gene3D" id="3.30.2140.10">
    <property type="entry name" value="Arylamine N-acetyltransferase"/>
    <property type="match status" value="1"/>
</dbReference>
<dbReference type="OrthoDB" id="7181050at2"/>
<dbReference type="Gene3D" id="2.40.128.150">
    <property type="entry name" value="Cysteine proteinases"/>
    <property type="match status" value="1"/>
</dbReference>
<dbReference type="Proteomes" id="UP000199063">
    <property type="component" value="Unassembled WGS sequence"/>
</dbReference>
<gene>
    <name evidence="3" type="ORF">SAMN05444921_113240</name>
</gene>
<dbReference type="GO" id="GO:0016407">
    <property type="term" value="F:acetyltransferase activity"/>
    <property type="evidence" value="ECO:0007669"/>
    <property type="project" value="InterPro"/>
</dbReference>
<sequence length="278" mass="30901">MDTASQSLPAETVDAYLRRIGVERPARADSETLRELQQRHLRSVPFENLSIHLGENLVLEDEPLLDKVVGARRGGFCYELNGAFAALLRSLGFGVTLFQARVYKGDGQLGIPYDHLSLRVETADGTGPWLADVGFGDHCHHPLLLEERGDQIDPAGTFRIAEAPDGDLDVLRDGKPQFRLDRRPRRLADFEAGAWYHRTSPASHFTRKLVCSLLTDEGRITLSGRKLVTTAHGERTERELGDDTEVLAAYRDHFGMELDRVPEVRKPCAGDAAQYGGE</sequence>
<dbReference type="PRINTS" id="PR01543">
    <property type="entry name" value="ANATRNSFRASE"/>
</dbReference>
<evidence type="ECO:0000313" key="4">
    <source>
        <dbReference type="Proteomes" id="UP000199063"/>
    </source>
</evidence>
<keyword evidence="4" id="KW-1185">Reference proteome</keyword>
<dbReference type="InterPro" id="IPR001447">
    <property type="entry name" value="Arylamine_N-AcTrfase"/>
</dbReference>
<reference evidence="4" key="1">
    <citation type="submission" date="2016-10" db="EMBL/GenBank/DDBJ databases">
        <authorList>
            <person name="Varghese N."/>
            <person name="Submissions S."/>
        </authorList>
    </citation>
    <scope>NUCLEOTIDE SEQUENCE [LARGE SCALE GENOMIC DNA]</scope>
    <source>
        <strain evidence="4">CGMCC 4.7042</strain>
    </source>
</reference>
<evidence type="ECO:0000313" key="3">
    <source>
        <dbReference type="EMBL" id="SDM81621.1"/>
    </source>
</evidence>
<proteinExistence type="inferred from homology"/>
<dbReference type="InterPro" id="IPR038765">
    <property type="entry name" value="Papain-like_cys_pep_sf"/>
</dbReference>
<dbReference type="EMBL" id="FNHI01000013">
    <property type="protein sequence ID" value="SDM81621.1"/>
    <property type="molecule type" value="Genomic_DNA"/>
</dbReference>
<dbReference type="RefSeq" id="WP_093656927.1">
    <property type="nucleotide sequence ID" value="NZ_FNHI01000013.1"/>
</dbReference>
<dbReference type="PANTHER" id="PTHR11786">
    <property type="entry name" value="N-HYDROXYARYLAMINE O-ACETYLTRANSFERASE"/>
    <property type="match status" value="1"/>
</dbReference>
<dbReference type="STRING" id="1196353.SAMN05444921_113240"/>
<protein>
    <submittedName>
        <fullName evidence="3">N-hydroxyarylamine O-acetyltransferase</fullName>
    </submittedName>
</protein>
<name>A0A1G9WBM7_9ACTN</name>
<evidence type="ECO:0000256" key="1">
    <source>
        <dbReference type="ARBA" id="ARBA00006547"/>
    </source>
</evidence>
<dbReference type="GeneID" id="40831417"/>
<evidence type="ECO:0000256" key="2">
    <source>
        <dbReference type="RuleBase" id="RU003452"/>
    </source>
</evidence>
<dbReference type="Pfam" id="PF00797">
    <property type="entry name" value="Acetyltransf_2"/>
    <property type="match status" value="1"/>
</dbReference>
<accession>A0A1G9WBM7</accession>
<comment type="similarity">
    <text evidence="1 2">Belongs to the arylamine N-acetyltransferase family.</text>
</comment>
<organism evidence="3 4">
    <name type="scientific">Streptomyces wuyuanensis</name>
    <dbReference type="NCBI Taxonomy" id="1196353"/>
    <lineage>
        <taxon>Bacteria</taxon>
        <taxon>Bacillati</taxon>
        <taxon>Actinomycetota</taxon>
        <taxon>Actinomycetes</taxon>
        <taxon>Kitasatosporales</taxon>
        <taxon>Streptomycetaceae</taxon>
        <taxon>Streptomyces</taxon>
    </lineage>
</organism>